<comment type="caution">
    <text evidence="7">The sequence shown here is derived from an EMBL/GenBank/DDBJ whole genome shotgun (WGS) entry which is preliminary data.</text>
</comment>
<evidence type="ECO:0000256" key="3">
    <source>
        <dbReference type="ARBA" id="ARBA00022643"/>
    </source>
</evidence>
<gene>
    <name evidence="7" type="ORF">BKD30_07095</name>
</gene>
<dbReference type="PANTHER" id="PTHR43303:SF4">
    <property type="entry name" value="NADPH DEHYDROGENASE C23G7.10C-RELATED"/>
    <property type="match status" value="1"/>
</dbReference>
<dbReference type="GO" id="GO:0050661">
    <property type="term" value="F:NADP binding"/>
    <property type="evidence" value="ECO:0007669"/>
    <property type="project" value="InterPro"/>
</dbReference>
<feature type="domain" description="NADH:flavin oxidoreductase/NADH oxidase N-terminal" evidence="6">
    <location>
        <begin position="6"/>
        <end position="347"/>
    </location>
</feature>
<dbReference type="GO" id="GO:0010181">
    <property type="term" value="F:FMN binding"/>
    <property type="evidence" value="ECO:0007669"/>
    <property type="project" value="InterPro"/>
</dbReference>
<keyword evidence="4" id="KW-0521">NADP</keyword>
<evidence type="ECO:0000313" key="8">
    <source>
        <dbReference type="Proteomes" id="UP000187085"/>
    </source>
</evidence>
<keyword evidence="2" id="KW-0285">Flavoprotein</keyword>
<accession>A0A1R1LBB3</accession>
<evidence type="ECO:0000313" key="7">
    <source>
        <dbReference type="EMBL" id="OMH24778.1"/>
    </source>
</evidence>
<evidence type="ECO:0000256" key="5">
    <source>
        <dbReference type="ARBA" id="ARBA00023002"/>
    </source>
</evidence>
<keyword evidence="8" id="KW-1185">Reference proteome</keyword>
<organism evidence="7 8">
    <name type="scientific">Tersicoccus phoenicis</name>
    <dbReference type="NCBI Taxonomy" id="554083"/>
    <lineage>
        <taxon>Bacteria</taxon>
        <taxon>Bacillati</taxon>
        <taxon>Actinomycetota</taxon>
        <taxon>Actinomycetes</taxon>
        <taxon>Micrococcales</taxon>
        <taxon>Micrococcaceae</taxon>
        <taxon>Tersicoccus</taxon>
    </lineage>
</organism>
<comment type="cofactor">
    <cofactor evidence="1">
        <name>FMN</name>
        <dbReference type="ChEBI" id="CHEBI:58210"/>
    </cofactor>
</comment>
<dbReference type="SUPFAM" id="SSF51395">
    <property type="entry name" value="FMN-linked oxidoreductases"/>
    <property type="match status" value="1"/>
</dbReference>
<keyword evidence="3" id="KW-0288">FMN</keyword>
<name>A0A1R1LBB3_9MICC</name>
<dbReference type="GO" id="GO:0003959">
    <property type="term" value="F:NADPH dehydrogenase activity"/>
    <property type="evidence" value="ECO:0007669"/>
    <property type="project" value="InterPro"/>
</dbReference>
<proteinExistence type="predicted"/>
<dbReference type="InterPro" id="IPR044152">
    <property type="entry name" value="YqjM-like"/>
</dbReference>
<dbReference type="CDD" id="cd02932">
    <property type="entry name" value="OYE_YqiM_FMN"/>
    <property type="match status" value="1"/>
</dbReference>
<dbReference type="Proteomes" id="UP000187085">
    <property type="component" value="Unassembled WGS sequence"/>
</dbReference>
<dbReference type="Pfam" id="PF00724">
    <property type="entry name" value="Oxidored_FMN"/>
    <property type="match status" value="1"/>
</dbReference>
<dbReference type="RefSeq" id="WP_076703538.1">
    <property type="nucleotide sequence ID" value="NZ_MRDE01000046.1"/>
</dbReference>
<evidence type="ECO:0000256" key="1">
    <source>
        <dbReference type="ARBA" id="ARBA00001917"/>
    </source>
</evidence>
<evidence type="ECO:0000259" key="6">
    <source>
        <dbReference type="Pfam" id="PF00724"/>
    </source>
</evidence>
<dbReference type="OrthoDB" id="3169239at2"/>
<sequence>MSVPALFEPLTLRGLTLAHRGWVSPMCEYSCDPASAPGVPTDWHLVHLGGFAVGGAALIMTEATAVDPEGRISPQDTGIWNDDQAAAWRRIVDFVHANGLDAKIGIQLGHAGRKASTYPPFAAQHGSVPAAEHGWETLGATDAAFNGYAAPAAMTEDQIHGVINDFAAAARRSVEAGFDTVELHAAHGYLLHQFLSPLVNDRTDGWGGDDEGRMRLPLAVIDAVRAAIPESMPLLMRISATDWEDIEADLAFSARFVTAAHEHGVDLVDVSSAGNLPTPKVRGGAGYQTSFAERIRRDTGVPVSTVGMITDPVQAEHVLLSGQADAVSLARAALADPRWWLRAAHRLGHEMTWVPQYQRVSPARVY</sequence>
<dbReference type="AlphaFoldDB" id="A0A1R1LBB3"/>
<dbReference type="STRING" id="554083.BKD30_07095"/>
<dbReference type="InterPro" id="IPR013785">
    <property type="entry name" value="Aldolase_TIM"/>
</dbReference>
<evidence type="ECO:0000256" key="2">
    <source>
        <dbReference type="ARBA" id="ARBA00022630"/>
    </source>
</evidence>
<dbReference type="PANTHER" id="PTHR43303">
    <property type="entry name" value="NADPH DEHYDROGENASE C23G7.10C-RELATED"/>
    <property type="match status" value="1"/>
</dbReference>
<dbReference type="EMBL" id="MRDE01000046">
    <property type="protein sequence ID" value="OMH24778.1"/>
    <property type="molecule type" value="Genomic_DNA"/>
</dbReference>
<dbReference type="Gene3D" id="3.20.20.70">
    <property type="entry name" value="Aldolase class I"/>
    <property type="match status" value="1"/>
</dbReference>
<reference evidence="7 8" key="1">
    <citation type="submission" date="2016-12" db="EMBL/GenBank/DDBJ databases">
        <title>Draft genome of Tersicoccus phoenicis 1P05MA.</title>
        <authorList>
            <person name="Nakajima Y."/>
            <person name="Yoshizawa S."/>
            <person name="Nakamura K."/>
            <person name="Ogura Y."/>
            <person name="Hayashi T."/>
            <person name="Kogure K."/>
        </authorList>
    </citation>
    <scope>NUCLEOTIDE SEQUENCE [LARGE SCALE GENOMIC DNA]</scope>
    <source>
        <strain evidence="7 8">1p05MA</strain>
    </source>
</reference>
<evidence type="ECO:0000256" key="4">
    <source>
        <dbReference type="ARBA" id="ARBA00022857"/>
    </source>
</evidence>
<protein>
    <submittedName>
        <fullName evidence="7">Oxidoreductase</fullName>
    </submittedName>
</protein>
<dbReference type="InterPro" id="IPR001155">
    <property type="entry name" value="OxRdtase_FMN_N"/>
</dbReference>
<keyword evidence="5" id="KW-0560">Oxidoreductase</keyword>